<reference evidence="3 4" key="1">
    <citation type="submission" date="2019-12" db="EMBL/GenBank/DDBJ databases">
        <title>The draft genomic sequence of strain Chitinophaga oryziterrae JCM 16595.</title>
        <authorList>
            <person name="Zhang X."/>
        </authorList>
    </citation>
    <scope>NUCLEOTIDE SEQUENCE [LARGE SCALE GENOMIC DNA]</scope>
    <source>
        <strain evidence="3 4">JCM 16595</strain>
    </source>
</reference>
<dbReference type="Pfam" id="PF07676">
    <property type="entry name" value="PD40"/>
    <property type="match status" value="4"/>
</dbReference>
<organism evidence="3 4">
    <name type="scientific">Chitinophaga oryziterrae</name>
    <dbReference type="NCBI Taxonomy" id="1031224"/>
    <lineage>
        <taxon>Bacteria</taxon>
        <taxon>Pseudomonadati</taxon>
        <taxon>Bacteroidota</taxon>
        <taxon>Chitinophagia</taxon>
        <taxon>Chitinophagales</taxon>
        <taxon>Chitinophagaceae</taxon>
        <taxon>Chitinophaga</taxon>
    </lineage>
</organism>
<evidence type="ECO:0000313" key="4">
    <source>
        <dbReference type="Proteomes" id="UP000468388"/>
    </source>
</evidence>
<gene>
    <name evidence="3" type="ORF">GO495_30060</name>
</gene>
<dbReference type="PANTHER" id="PTHR36842:SF1">
    <property type="entry name" value="PROTEIN TOLB"/>
    <property type="match status" value="1"/>
</dbReference>
<comment type="similarity">
    <text evidence="1">Belongs to the TolB family.</text>
</comment>
<protein>
    <submittedName>
        <fullName evidence="3">Biopolymer transporter TolR</fullName>
    </submittedName>
</protein>
<dbReference type="SUPFAM" id="SSF82171">
    <property type="entry name" value="DPP6 N-terminal domain-like"/>
    <property type="match status" value="1"/>
</dbReference>
<accession>A0A6N8JIS9</accession>
<dbReference type="Gene3D" id="2.120.10.30">
    <property type="entry name" value="TolB, C-terminal domain"/>
    <property type="match status" value="1"/>
</dbReference>
<evidence type="ECO:0000256" key="2">
    <source>
        <dbReference type="SAM" id="SignalP"/>
    </source>
</evidence>
<name>A0A6N8JIS9_9BACT</name>
<feature type="chain" id="PRO_5026708312" evidence="2">
    <location>
        <begin position="22"/>
        <end position="501"/>
    </location>
</feature>
<dbReference type="OrthoDB" id="8432779at2"/>
<evidence type="ECO:0000256" key="1">
    <source>
        <dbReference type="ARBA" id="ARBA00009820"/>
    </source>
</evidence>
<dbReference type="RefSeq" id="WP_157303662.1">
    <property type="nucleotide sequence ID" value="NZ_BAAAZB010000005.1"/>
</dbReference>
<dbReference type="InterPro" id="IPR011659">
    <property type="entry name" value="WD40"/>
</dbReference>
<feature type="signal peptide" evidence="2">
    <location>
        <begin position="1"/>
        <end position="21"/>
    </location>
</feature>
<keyword evidence="4" id="KW-1185">Reference proteome</keyword>
<dbReference type="AlphaFoldDB" id="A0A6N8JIS9"/>
<keyword evidence="2" id="KW-0732">Signal</keyword>
<dbReference type="InterPro" id="IPR011042">
    <property type="entry name" value="6-blade_b-propeller_TolB-like"/>
</dbReference>
<dbReference type="EMBL" id="WRXO01000013">
    <property type="protein sequence ID" value="MVT44874.1"/>
    <property type="molecule type" value="Genomic_DNA"/>
</dbReference>
<dbReference type="PANTHER" id="PTHR36842">
    <property type="entry name" value="PROTEIN TOLB HOMOLOG"/>
    <property type="match status" value="1"/>
</dbReference>
<evidence type="ECO:0000313" key="3">
    <source>
        <dbReference type="EMBL" id="MVT44874.1"/>
    </source>
</evidence>
<dbReference type="Proteomes" id="UP000468388">
    <property type="component" value="Unassembled WGS sequence"/>
</dbReference>
<comment type="caution">
    <text evidence="3">The sequence shown here is derived from an EMBL/GenBank/DDBJ whole genome shotgun (WGS) entry which is preliminary data.</text>
</comment>
<sequence>MNTLKTFTCVLLLAAGNPAISQNIGVFDGSTDVGVPSSHKGTTNYDASSQVYELSGAGNNIWFGSDEFHYAWKKMKGDFILQARGSLLGKGTELHRKFGWMVRNGLDSSSATVAATVHGDGLTSLQYRKTAHADMEEIQSVVKAPDIIQLERKGTRYIMSVAHFGEPFTVVQVADVNLENEVYAGLFICSHNKDVVEKVKYNNVRIIVPAKENFVPYRDYIGSHIEVMDISNGHRQIVYSDKASLQAPNWTKDGKSLIYNSKGLLYRFDFEKKSPVVINTGVVKDNNNDHVLSFDGKMLGLSGSESGPLNSSFVYTVPSTGGIPKQITPLSPSYLHGWSPDEKYLLYTGRRNNDFDIYRIPAGGGKEEQLTNTPGLDDGSEYSPDGKYIYFNSTRSGTMQLWRMHADGSQPEQLTADEYNNWFPHVSPDGKWIVFLSFSKDVPPDAHPFYKQVYLRLMPVNGGKPKVIAYVYGGQATINTPSWSPDSRKIAFVSNSDGITP</sequence>
<proteinExistence type="inferred from homology"/>